<comment type="caution">
    <text evidence="1">The sequence shown here is derived from an EMBL/GenBank/DDBJ whole genome shotgun (WGS) entry which is preliminary data.</text>
</comment>
<name>A0A1Y4L7N1_9FIRM</name>
<reference evidence="2" key="1">
    <citation type="submission" date="2017-04" db="EMBL/GenBank/DDBJ databases">
        <title>Function of individual gut microbiota members based on whole genome sequencing of pure cultures obtained from chicken caecum.</title>
        <authorList>
            <person name="Medvecky M."/>
            <person name="Cejkova D."/>
            <person name="Polansky O."/>
            <person name="Karasova D."/>
            <person name="Kubasova T."/>
            <person name="Cizek A."/>
            <person name="Rychlik I."/>
        </authorList>
    </citation>
    <scope>NUCLEOTIDE SEQUENCE [LARGE SCALE GENOMIC DNA]</scope>
    <source>
        <strain evidence="2">An180</strain>
    </source>
</reference>
<evidence type="ECO:0000313" key="1">
    <source>
        <dbReference type="EMBL" id="OUP51870.1"/>
    </source>
</evidence>
<evidence type="ECO:0000313" key="2">
    <source>
        <dbReference type="Proteomes" id="UP000195897"/>
    </source>
</evidence>
<organism evidence="1 2">
    <name type="scientific">Butyricicoccus pullicaecorum</name>
    <dbReference type="NCBI Taxonomy" id="501571"/>
    <lineage>
        <taxon>Bacteria</taxon>
        <taxon>Bacillati</taxon>
        <taxon>Bacillota</taxon>
        <taxon>Clostridia</taxon>
        <taxon>Eubacteriales</taxon>
        <taxon>Butyricicoccaceae</taxon>
        <taxon>Butyricicoccus</taxon>
    </lineage>
</organism>
<proteinExistence type="predicted"/>
<gene>
    <name evidence="1" type="ORF">B5F17_11525</name>
</gene>
<dbReference type="RefSeq" id="WP_087374002.1">
    <property type="nucleotide sequence ID" value="NZ_NFKK01000016.1"/>
</dbReference>
<protein>
    <submittedName>
        <fullName evidence="1">Uncharacterized protein</fullName>
    </submittedName>
</protein>
<sequence length="90" mass="10535">MEQKAEELEIYLGLFYPRGKLKNEAYRVLTEDVLFSGENYEIGHEAVCVVVQTLRTEENIYFISKLFKSYKKEKIMIYRILLVGGIAFTC</sequence>
<dbReference type="Proteomes" id="UP000195897">
    <property type="component" value="Unassembled WGS sequence"/>
</dbReference>
<accession>A0A1Y4L7N1</accession>
<dbReference type="EMBL" id="NFKK01000016">
    <property type="protein sequence ID" value="OUP51870.1"/>
    <property type="molecule type" value="Genomic_DNA"/>
</dbReference>
<dbReference type="AlphaFoldDB" id="A0A1Y4L7N1"/>